<protein>
    <submittedName>
        <fullName evidence="4">Ras-related Rab-31</fullName>
    </submittedName>
</protein>
<dbReference type="PROSITE" id="PS51420">
    <property type="entry name" value="RHO"/>
    <property type="match status" value="1"/>
</dbReference>
<feature type="compositionally biased region" description="Polar residues" evidence="3">
    <location>
        <begin position="186"/>
        <end position="196"/>
    </location>
</feature>
<sequence length="206" mass="23299">MVDRTSSLSSPNRIGDSMREIKVCLLGDTGVGKSCLVLRFVSDRFDDRSKPTIGASFMSKMFVADEQVYKFQIWDTAGQERYRSLAPLYYRDASAAIVVYDITNQGSFYALQDWIKEIKRYGPGECVVAIAGNKCDLQDQREISTESAREYAESVEAIFAETSALSSRNVQELFLEISRRLPQPNYEKNTLPTLSEPNVERQKTCC</sequence>
<comment type="caution">
    <text evidence="4">The sequence shown here is derived from an EMBL/GenBank/DDBJ whole genome shotgun (WGS) entry which is preliminary data.</text>
</comment>
<evidence type="ECO:0000256" key="3">
    <source>
        <dbReference type="SAM" id="MobiDB-lite"/>
    </source>
</evidence>
<dbReference type="SMART" id="SM00173">
    <property type="entry name" value="RAS"/>
    <property type="match status" value="1"/>
</dbReference>
<dbReference type="Gene3D" id="3.40.50.300">
    <property type="entry name" value="P-loop containing nucleotide triphosphate hydrolases"/>
    <property type="match status" value="1"/>
</dbReference>
<dbReference type="CDD" id="cd01860">
    <property type="entry name" value="Rab5_related"/>
    <property type="match status" value="1"/>
</dbReference>
<dbReference type="InterPro" id="IPR001806">
    <property type="entry name" value="Small_GTPase"/>
</dbReference>
<evidence type="ECO:0000256" key="2">
    <source>
        <dbReference type="ARBA" id="ARBA00022741"/>
    </source>
</evidence>
<organism evidence="4 5">
    <name type="scientific">Paramuricea clavata</name>
    <name type="common">Red gorgonian</name>
    <name type="synonym">Violescent sea-whip</name>
    <dbReference type="NCBI Taxonomy" id="317549"/>
    <lineage>
        <taxon>Eukaryota</taxon>
        <taxon>Metazoa</taxon>
        <taxon>Cnidaria</taxon>
        <taxon>Anthozoa</taxon>
        <taxon>Octocorallia</taxon>
        <taxon>Malacalcyonacea</taxon>
        <taxon>Plexauridae</taxon>
        <taxon>Paramuricea</taxon>
    </lineage>
</organism>
<keyword evidence="5" id="KW-1185">Reference proteome</keyword>
<gene>
    <name evidence="4" type="ORF">PACLA_8A042968</name>
</gene>
<dbReference type="PROSITE" id="PS51421">
    <property type="entry name" value="RAS"/>
    <property type="match status" value="1"/>
</dbReference>
<dbReference type="EMBL" id="CACRXK020002974">
    <property type="protein sequence ID" value="CAB3996907.1"/>
    <property type="molecule type" value="Genomic_DNA"/>
</dbReference>
<dbReference type="Proteomes" id="UP001152795">
    <property type="component" value="Unassembled WGS sequence"/>
</dbReference>
<dbReference type="SMART" id="SM00176">
    <property type="entry name" value="RAN"/>
    <property type="match status" value="1"/>
</dbReference>
<evidence type="ECO:0000313" key="5">
    <source>
        <dbReference type="Proteomes" id="UP001152795"/>
    </source>
</evidence>
<dbReference type="OrthoDB" id="63533at2759"/>
<proteinExistence type="inferred from homology"/>
<keyword evidence="2" id="KW-0547">Nucleotide-binding</keyword>
<dbReference type="PROSITE" id="PS51419">
    <property type="entry name" value="RAB"/>
    <property type="match status" value="1"/>
</dbReference>
<dbReference type="PANTHER" id="PTHR47978">
    <property type="match status" value="1"/>
</dbReference>
<comment type="similarity">
    <text evidence="1">Belongs to the small GTPase superfamily. Rab family.</text>
</comment>
<dbReference type="GO" id="GO:0003924">
    <property type="term" value="F:GTPase activity"/>
    <property type="evidence" value="ECO:0007669"/>
    <property type="project" value="InterPro"/>
</dbReference>
<dbReference type="AlphaFoldDB" id="A0A7D9DZF3"/>
<dbReference type="Pfam" id="PF00071">
    <property type="entry name" value="Ras"/>
    <property type="match status" value="1"/>
</dbReference>
<accession>A0A7D9DZF3</accession>
<dbReference type="PRINTS" id="PR00449">
    <property type="entry name" value="RASTRNSFRMNG"/>
</dbReference>
<dbReference type="SMART" id="SM00174">
    <property type="entry name" value="RHO"/>
    <property type="match status" value="1"/>
</dbReference>
<dbReference type="SMART" id="SM00175">
    <property type="entry name" value="RAB"/>
    <property type="match status" value="1"/>
</dbReference>
<reference evidence="4" key="1">
    <citation type="submission" date="2020-04" db="EMBL/GenBank/DDBJ databases">
        <authorList>
            <person name="Alioto T."/>
            <person name="Alioto T."/>
            <person name="Gomez Garrido J."/>
        </authorList>
    </citation>
    <scope>NUCLEOTIDE SEQUENCE</scope>
    <source>
        <strain evidence="4">A484AB</strain>
    </source>
</reference>
<dbReference type="InterPro" id="IPR027417">
    <property type="entry name" value="P-loop_NTPase"/>
</dbReference>
<dbReference type="FunFam" id="3.40.50.300:FF:000808">
    <property type="entry name" value="Small GTP-binding protein, putative"/>
    <property type="match status" value="1"/>
</dbReference>
<dbReference type="GO" id="GO:0005525">
    <property type="term" value="F:GTP binding"/>
    <property type="evidence" value="ECO:0007669"/>
    <property type="project" value="InterPro"/>
</dbReference>
<evidence type="ECO:0000256" key="1">
    <source>
        <dbReference type="ARBA" id="ARBA00006270"/>
    </source>
</evidence>
<evidence type="ECO:0000313" key="4">
    <source>
        <dbReference type="EMBL" id="CAB3996907.1"/>
    </source>
</evidence>
<dbReference type="SUPFAM" id="SSF52540">
    <property type="entry name" value="P-loop containing nucleoside triphosphate hydrolases"/>
    <property type="match status" value="1"/>
</dbReference>
<feature type="region of interest" description="Disordered" evidence="3">
    <location>
        <begin position="186"/>
        <end position="206"/>
    </location>
</feature>
<dbReference type="InterPro" id="IPR005225">
    <property type="entry name" value="Small_GTP-bd"/>
</dbReference>
<name>A0A7D9DZF3_PARCT</name>
<dbReference type="NCBIfam" id="TIGR00231">
    <property type="entry name" value="small_GTP"/>
    <property type="match status" value="1"/>
</dbReference>